<protein>
    <submittedName>
        <fullName evidence="1">Uncharacterized protein</fullName>
    </submittedName>
</protein>
<accession>A0ABW8APA3</accession>
<name>A0ABW8APA3_9ACTN</name>
<proteinExistence type="predicted"/>
<evidence type="ECO:0000313" key="1">
    <source>
        <dbReference type="EMBL" id="MFI7587943.1"/>
    </source>
</evidence>
<dbReference type="EMBL" id="JBITLV010000004">
    <property type="protein sequence ID" value="MFI7587943.1"/>
    <property type="molecule type" value="Genomic_DNA"/>
</dbReference>
<gene>
    <name evidence="1" type="ORF">ACIB24_12795</name>
</gene>
<evidence type="ECO:0000313" key="2">
    <source>
        <dbReference type="Proteomes" id="UP001612915"/>
    </source>
</evidence>
<dbReference type="Proteomes" id="UP001612915">
    <property type="component" value="Unassembled WGS sequence"/>
</dbReference>
<comment type="caution">
    <text evidence="1">The sequence shown here is derived from an EMBL/GenBank/DDBJ whole genome shotgun (WGS) entry which is preliminary data.</text>
</comment>
<sequence>MGRNAFRCGCRSARPPPGRGLLDLAAYDDYLHGRMTDSGLSDADLATALAAVPVV</sequence>
<dbReference type="RefSeq" id="WP_398280626.1">
    <property type="nucleotide sequence ID" value="NZ_JBITLV010000004.1"/>
</dbReference>
<organism evidence="1 2">
    <name type="scientific">Spongisporangium articulatum</name>
    <dbReference type="NCBI Taxonomy" id="3362603"/>
    <lineage>
        <taxon>Bacteria</taxon>
        <taxon>Bacillati</taxon>
        <taxon>Actinomycetota</taxon>
        <taxon>Actinomycetes</taxon>
        <taxon>Kineosporiales</taxon>
        <taxon>Kineosporiaceae</taxon>
        <taxon>Spongisporangium</taxon>
    </lineage>
</organism>
<reference evidence="1 2" key="1">
    <citation type="submission" date="2024-10" db="EMBL/GenBank/DDBJ databases">
        <title>The Natural Products Discovery Center: Release of the First 8490 Sequenced Strains for Exploring Actinobacteria Biosynthetic Diversity.</title>
        <authorList>
            <person name="Kalkreuter E."/>
            <person name="Kautsar S.A."/>
            <person name="Yang D."/>
            <person name="Bader C.D."/>
            <person name="Teijaro C.N."/>
            <person name="Fluegel L."/>
            <person name="Davis C.M."/>
            <person name="Simpson J.R."/>
            <person name="Lauterbach L."/>
            <person name="Steele A.D."/>
            <person name="Gui C."/>
            <person name="Meng S."/>
            <person name="Li G."/>
            <person name="Viehrig K."/>
            <person name="Ye F."/>
            <person name="Su P."/>
            <person name="Kiefer A.F."/>
            <person name="Nichols A."/>
            <person name="Cepeda A.J."/>
            <person name="Yan W."/>
            <person name="Fan B."/>
            <person name="Jiang Y."/>
            <person name="Adhikari A."/>
            <person name="Zheng C.-J."/>
            <person name="Schuster L."/>
            <person name="Cowan T.M."/>
            <person name="Smanski M.J."/>
            <person name="Chevrette M.G."/>
            <person name="De Carvalho L.P.S."/>
            <person name="Shen B."/>
        </authorList>
    </citation>
    <scope>NUCLEOTIDE SEQUENCE [LARGE SCALE GENOMIC DNA]</scope>
    <source>
        <strain evidence="1 2">NPDC049639</strain>
    </source>
</reference>
<keyword evidence="2" id="KW-1185">Reference proteome</keyword>